<reference evidence="1" key="1">
    <citation type="submission" date="2023-11" db="EMBL/GenBank/DDBJ databases">
        <authorList>
            <person name="Alioto T."/>
            <person name="Alioto T."/>
            <person name="Gomez Garrido J."/>
        </authorList>
    </citation>
    <scope>NUCLEOTIDE SEQUENCE</scope>
</reference>
<keyword evidence="2" id="KW-1185">Reference proteome</keyword>
<evidence type="ECO:0000313" key="2">
    <source>
        <dbReference type="Proteomes" id="UP001296104"/>
    </source>
</evidence>
<dbReference type="Proteomes" id="UP001296104">
    <property type="component" value="Unassembled WGS sequence"/>
</dbReference>
<dbReference type="AlphaFoldDB" id="A0AAI8Z0N1"/>
<gene>
    <name evidence="1" type="ORF">LECACI_7A005430</name>
</gene>
<evidence type="ECO:0000313" key="1">
    <source>
        <dbReference type="EMBL" id="CAK4030215.1"/>
    </source>
</evidence>
<accession>A0AAI8Z0N1</accession>
<name>A0AAI8Z0N1_9PEZI</name>
<proteinExistence type="predicted"/>
<protein>
    <submittedName>
        <fullName evidence="1">Uncharacterized protein</fullName>
    </submittedName>
</protein>
<comment type="caution">
    <text evidence="1">The sequence shown here is derived from an EMBL/GenBank/DDBJ whole genome shotgun (WGS) entry which is preliminary data.</text>
</comment>
<sequence>MAVWASHEAASPWPGTFDGNWSTWGITLGRPAQKLWALHSSSGTTIQLPVSPSCSETDLVFTPTYSLSEPVQPPTILKAFDANSSETWEAGSRCGQGTDLLSDVFQEGHVSSRERYFRPALTFRAPLERLNTTYVEGPYETPAFIGAGAIANTWDGQRDYVWDILRRVPKSLFQMIPFLRFQTFLLGRRLPVNYAYTAGAWYRMTTAAPGATLLAKRSNDKSFH</sequence>
<dbReference type="EMBL" id="CAVMBE010000035">
    <property type="protein sequence ID" value="CAK4030215.1"/>
    <property type="molecule type" value="Genomic_DNA"/>
</dbReference>
<organism evidence="1 2">
    <name type="scientific">Lecanosticta acicola</name>
    <dbReference type="NCBI Taxonomy" id="111012"/>
    <lineage>
        <taxon>Eukaryota</taxon>
        <taxon>Fungi</taxon>
        <taxon>Dikarya</taxon>
        <taxon>Ascomycota</taxon>
        <taxon>Pezizomycotina</taxon>
        <taxon>Dothideomycetes</taxon>
        <taxon>Dothideomycetidae</taxon>
        <taxon>Mycosphaerellales</taxon>
        <taxon>Mycosphaerellaceae</taxon>
        <taxon>Lecanosticta</taxon>
    </lineage>
</organism>